<dbReference type="EMBL" id="CAJVPJ010000469">
    <property type="protein sequence ID" value="CAG8528243.1"/>
    <property type="molecule type" value="Genomic_DNA"/>
</dbReference>
<dbReference type="Proteomes" id="UP000789572">
    <property type="component" value="Unassembled WGS sequence"/>
</dbReference>
<keyword evidence="2" id="KW-1185">Reference proteome</keyword>
<gene>
    <name evidence="1" type="ORF">POCULU_LOCUS3926</name>
</gene>
<name>A0A9N9AES5_9GLOM</name>
<proteinExistence type="predicted"/>
<comment type="caution">
    <text evidence="1">The sequence shown here is derived from an EMBL/GenBank/DDBJ whole genome shotgun (WGS) entry which is preliminary data.</text>
</comment>
<dbReference type="AlphaFoldDB" id="A0A9N9AES5"/>
<organism evidence="1 2">
    <name type="scientific">Paraglomus occultum</name>
    <dbReference type="NCBI Taxonomy" id="144539"/>
    <lineage>
        <taxon>Eukaryota</taxon>
        <taxon>Fungi</taxon>
        <taxon>Fungi incertae sedis</taxon>
        <taxon>Mucoromycota</taxon>
        <taxon>Glomeromycotina</taxon>
        <taxon>Glomeromycetes</taxon>
        <taxon>Paraglomerales</taxon>
        <taxon>Paraglomeraceae</taxon>
        <taxon>Paraglomus</taxon>
    </lineage>
</organism>
<feature type="non-terminal residue" evidence="1">
    <location>
        <position position="1"/>
    </location>
</feature>
<sequence length="116" mass="12488">MVDKNQKTSGKGKSKVISVASSAVTLIRDVVPTSASAVTDGLASIVHGKPGSSMASTVRRREWTADMCEHVVSESRAGMTLGNGNVGDMRIKNHQAEDEWKNWHNASQPEIDNLNL</sequence>
<evidence type="ECO:0000313" key="2">
    <source>
        <dbReference type="Proteomes" id="UP000789572"/>
    </source>
</evidence>
<accession>A0A9N9AES5</accession>
<feature type="non-terminal residue" evidence="1">
    <location>
        <position position="116"/>
    </location>
</feature>
<protein>
    <submittedName>
        <fullName evidence="1">4538_t:CDS:1</fullName>
    </submittedName>
</protein>
<evidence type="ECO:0000313" key="1">
    <source>
        <dbReference type="EMBL" id="CAG8528243.1"/>
    </source>
</evidence>
<reference evidence="1" key="1">
    <citation type="submission" date="2021-06" db="EMBL/GenBank/DDBJ databases">
        <authorList>
            <person name="Kallberg Y."/>
            <person name="Tangrot J."/>
            <person name="Rosling A."/>
        </authorList>
    </citation>
    <scope>NUCLEOTIDE SEQUENCE</scope>
    <source>
        <strain evidence="1">IA702</strain>
    </source>
</reference>